<accession>G4QDE2</accession>
<proteinExistence type="predicted"/>
<evidence type="ECO:0000313" key="3">
    <source>
        <dbReference type="Proteomes" id="UP000009284"/>
    </source>
</evidence>
<dbReference type="Proteomes" id="UP000009284">
    <property type="component" value="Chromosome"/>
</dbReference>
<protein>
    <submittedName>
        <fullName evidence="2">Uncharacterized protein</fullName>
    </submittedName>
</protein>
<evidence type="ECO:0000256" key="1">
    <source>
        <dbReference type="SAM" id="Phobius"/>
    </source>
</evidence>
<dbReference type="HOGENOM" id="CLU_3240737_0_0_4"/>
<keyword evidence="1" id="KW-0812">Transmembrane</keyword>
<dbReference type="STRING" id="1008459.TASI_0168"/>
<keyword evidence="1" id="KW-0472">Membrane</keyword>
<reference key="1">
    <citation type="submission" date="2011-09" db="EMBL/GenBank/DDBJ databases">
        <title>Genomic characterization of the Taylorella genus.</title>
        <authorList>
            <person name="Hebert L."/>
            <person name="Moumen B."/>
            <person name="Pons N."/>
            <person name="Duquesne F."/>
            <person name="Breuil M.-F."/>
            <person name="Goux D."/>
            <person name="Batto J.-M."/>
            <person name="Renault P."/>
            <person name="Laugier C."/>
            <person name="Petry S."/>
        </authorList>
    </citation>
    <scope>NUCLEOTIDE SEQUENCE</scope>
    <source>
        <strain>MCE3</strain>
    </source>
</reference>
<feature type="transmembrane region" description="Helical" evidence="1">
    <location>
        <begin position="27"/>
        <end position="49"/>
    </location>
</feature>
<keyword evidence="3" id="KW-1185">Reference proteome</keyword>
<sequence length="51" mass="5951">MDTIEKRDTNHNHDHGKVKRSLLTSSALSRLVMVLVLLAIMWFVAFNLLEW</sequence>
<name>G4QDE2_TAYAM</name>
<keyword evidence="1" id="KW-1133">Transmembrane helix</keyword>
<dbReference type="EMBL" id="CP003059">
    <property type="protein sequence ID" value="AEP35959.1"/>
    <property type="molecule type" value="Genomic_DNA"/>
</dbReference>
<dbReference type="AlphaFoldDB" id="G4QDE2"/>
<evidence type="ECO:0000313" key="2">
    <source>
        <dbReference type="EMBL" id="AEP35959.1"/>
    </source>
</evidence>
<gene>
    <name evidence="2" type="ordered locus">TASI_0168</name>
</gene>
<organism evidence="2 3">
    <name type="scientific">Taylorella asinigenitalis (strain MCE3)</name>
    <dbReference type="NCBI Taxonomy" id="1008459"/>
    <lineage>
        <taxon>Bacteria</taxon>
        <taxon>Pseudomonadati</taxon>
        <taxon>Pseudomonadota</taxon>
        <taxon>Betaproteobacteria</taxon>
        <taxon>Burkholderiales</taxon>
        <taxon>Alcaligenaceae</taxon>
        <taxon>Taylorella</taxon>
    </lineage>
</organism>
<reference evidence="2 3" key="2">
    <citation type="journal article" date="2012" name="PLoS ONE">
        <title>Genomic characterization of the taylorella genus.</title>
        <authorList>
            <person name="Hebert L."/>
            <person name="Moumen B."/>
            <person name="Pons N."/>
            <person name="Duquesne F."/>
            <person name="Breuil M.F."/>
            <person name="Goux D."/>
            <person name="Batto J.M."/>
            <person name="Laugier C."/>
            <person name="Renault P."/>
            <person name="Petry S."/>
        </authorList>
    </citation>
    <scope>NUCLEOTIDE SEQUENCE [LARGE SCALE GENOMIC DNA]</scope>
    <source>
        <strain evidence="2 3">MCE3</strain>
    </source>
</reference>
<dbReference type="KEGG" id="tas:TASI_0168"/>